<evidence type="ECO:0000256" key="6">
    <source>
        <dbReference type="ARBA" id="ARBA00023049"/>
    </source>
</evidence>
<dbReference type="GO" id="GO:0071586">
    <property type="term" value="P:CAAX-box protein processing"/>
    <property type="evidence" value="ECO:0007669"/>
    <property type="project" value="InterPro"/>
</dbReference>
<dbReference type="InterPro" id="IPR027057">
    <property type="entry name" value="CAXX_Prtase_1"/>
</dbReference>
<feature type="domain" description="CAAX prenyl protease 1 N-terminal" evidence="9">
    <location>
        <begin position="15"/>
        <end position="167"/>
    </location>
</feature>
<feature type="transmembrane region" description="Helical" evidence="7">
    <location>
        <begin position="138"/>
        <end position="167"/>
    </location>
</feature>
<evidence type="ECO:0000256" key="2">
    <source>
        <dbReference type="ARBA" id="ARBA00022670"/>
    </source>
</evidence>
<keyword evidence="7" id="KW-1133">Transmembrane helix</keyword>
<dbReference type="Pfam" id="PF16491">
    <property type="entry name" value="Peptidase_M48_N"/>
    <property type="match status" value="1"/>
</dbReference>
<feature type="domain" description="Peptidase M48" evidence="8">
    <location>
        <begin position="173"/>
        <end position="375"/>
    </location>
</feature>
<dbReference type="PANTHER" id="PTHR10120">
    <property type="entry name" value="CAAX PRENYL PROTEASE 1"/>
    <property type="match status" value="1"/>
</dbReference>
<feature type="transmembrane region" description="Helical" evidence="7">
    <location>
        <begin position="66"/>
        <end position="92"/>
    </location>
</feature>
<organism evidence="10">
    <name type="scientific">marine metagenome</name>
    <dbReference type="NCBI Taxonomy" id="408172"/>
    <lineage>
        <taxon>unclassified sequences</taxon>
        <taxon>metagenomes</taxon>
        <taxon>ecological metagenomes</taxon>
    </lineage>
</organism>
<evidence type="ECO:0000256" key="3">
    <source>
        <dbReference type="ARBA" id="ARBA00022723"/>
    </source>
</evidence>
<protein>
    <recommendedName>
        <fullName evidence="11">Peptidase M48 domain-containing protein</fullName>
    </recommendedName>
</protein>
<keyword evidence="7" id="KW-0472">Membrane</keyword>
<dbReference type="InterPro" id="IPR001915">
    <property type="entry name" value="Peptidase_M48"/>
</dbReference>
<dbReference type="InterPro" id="IPR032456">
    <property type="entry name" value="Peptidase_M48_N"/>
</dbReference>
<evidence type="ECO:0000256" key="1">
    <source>
        <dbReference type="ARBA" id="ARBA00001947"/>
    </source>
</evidence>
<sequence length="376" mass="41593">MTENETINVPTANPAKAKSYERVKLVMSLVSMALNFVIPILFLLLGGSEAIRNLAEGWTGSAALIVVIYLLISGAGLQAIEFPFEIFSGFIVEKKYGLSKISIRGWLWDWLKGTMIQTVLTVVLISGIYWLLRSQPEMWWVWAAIGAIVLMVIMMALVPIVLLPLFYRFEPIPEGELKDRLFALADRIGTNVKGVYVWHLGDKSSKANAAVTGWGRTRRIIISDTLIESNTVEEIEVVMAHELGHHVRGDVWKMLVVQAALVFISFFVIDLALVAWIDALGLRGIADIAGLPLVLIVGAGVSLIALPIANWLSRKAETSADMYALNLTGMKDDFISAMTKLGDQNLSQKQPNAIVEFIFHSHPSIQHRIDNANAWS</sequence>
<gene>
    <name evidence="10" type="ORF">METZ01_LOCUS137051</name>
</gene>
<keyword evidence="7" id="KW-0812">Transmembrane</keyword>
<keyword evidence="3" id="KW-0479">Metal-binding</keyword>
<feature type="transmembrane region" description="Helical" evidence="7">
    <location>
        <begin position="113"/>
        <end position="132"/>
    </location>
</feature>
<evidence type="ECO:0000313" key="10">
    <source>
        <dbReference type="EMBL" id="SVA84197.1"/>
    </source>
</evidence>
<evidence type="ECO:0008006" key="11">
    <source>
        <dbReference type="Google" id="ProtNLM"/>
    </source>
</evidence>
<dbReference type="GO" id="GO:0046872">
    <property type="term" value="F:metal ion binding"/>
    <property type="evidence" value="ECO:0007669"/>
    <property type="project" value="UniProtKB-KW"/>
</dbReference>
<name>A0A381Z612_9ZZZZ</name>
<evidence type="ECO:0000259" key="8">
    <source>
        <dbReference type="Pfam" id="PF01435"/>
    </source>
</evidence>
<keyword evidence="6" id="KW-0482">Metalloprotease</keyword>
<dbReference type="EMBL" id="UINC01019932">
    <property type="protein sequence ID" value="SVA84197.1"/>
    <property type="molecule type" value="Genomic_DNA"/>
</dbReference>
<evidence type="ECO:0000256" key="4">
    <source>
        <dbReference type="ARBA" id="ARBA00022801"/>
    </source>
</evidence>
<dbReference type="Gene3D" id="3.30.2010.10">
    <property type="entry name" value="Metalloproteases ('zincins'), catalytic domain"/>
    <property type="match status" value="1"/>
</dbReference>
<accession>A0A381Z612</accession>
<dbReference type="Pfam" id="PF01435">
    <property type="entry name" value="Peptidase_M48"/>
    <property type="match status" value="1"/>
</dbReference>
<keyword evidence="5" id="KW-0862">Zinc</keyword>
<evidence type="ECO:0000256" key="7">
    <source>
        <dbReference type="SAM" id="Phobius"/>
    </source>
</evidence>
<keyword evidence="2" id="KW-0645">Protease</keyword>
<dbReference type="GO" id="GO:0004222">
    <property type="term" value="F:metalloendopeptidase activity"/>
    <property type="evidence" value="ECO:0007669"/>
    <property type="project" value="InterPro"/>
</dbReference>
<dbReference type="CDD" id="cd07343">
    <property type="entry name" value="M48A_Zmpste24p_like"/>
    <property type="match status" value="1"/>
</dbReference>
<evidence type="ECO:0000259" key="9">
    <source>
        <dbReference type="Pfam" id="PF16491"/>
    </source>
</evidence>
<feature type="non-terminal residue" evidence="10">
    <location>
        <position position="376"/>
    </location>
</feature>
<feature type="transmembrane region" description="Helical" evidence="7">
    <location>
        <begin position="255"/>
        <end position="277"/>
    </location>
</feature>
<dbReference type="AlphaFoldDB" id="A0A381Z612"/>
<evidence type="ECO:0000256" key="5">
    <source>
        <dbReference type="ARBA" id="ARBA00022833"/>
    </source>
</evidence>
<comment type="cofactor">
    <cofactor evidence="1">
        <name>Zn(2+)</name>
        <dbReference type="ChEBI" id="CHEBI:29105"/>
    </cofactor>
</comment>
<reference evidence="10" key="1">
    <citation type="submission" date="2018-05" db="EMBL/GenBank/DDBJ databases">
        <authorList>
            <person name="Lanie J.A."/>
            <person name="Ng W.-L."/>
            <person name="Kazmierczak K.M."/>
            <person name="Andrzejewski T.M."/>
            <person name="Davidsen T.M."/>
            <person name="Wayne K.J."/>
            <person name="Tettelin H."/>
            <person name="Glass J.I."/>
            <person name="Rusch D."/>
            <person name="Podicherti R."/>
            <person name="Tsui H.-C.T."/>
            <person name="Winkler M.E."/>
        </authorList>
    </citation>
    <scope>NUCLEOTIDE SEQUENCE</scope>
</reference>
<proteinExistence type="predicted"/>
<keyword evidence="4" id="KW-0378">Hydrolase</keyword>
<feature type="transmembrane region" description="Helical" evidence="7">
    <location>
        <begin position="289"/>
        <end position="312"/>
    </location>
</feature>
<feature type="transmembrane region" description="Helical" evidence="7">
    <location>
        <begin position="25"/>
        <end position="46"/>
    </location>
</feature>